<organism evidence="1 2">
    <name type="scientific">Roseibium alexandrii (strain DSM 17067 / NCIMB 14079 / DFL-11)</name>
    <name type="common">Labrenzia alexandrii</name>
    <dbReference type="NCBI Taxonomy" id="244592"/>
    <lineage>
        <taxon>Bacteria</taxon>
        <taxon>Pseudomonadati</taxon>
        <taxon>Pseudomonadota</taxon>
        <taxon>Alphaproteobacteria</taxon>
        <taxon>Hyphomicrobiales</taxon>
        <taxon>Stappiaceae</taxon>
        <taxon>Roseibium</taxon>
    </lineage>
</organism>
<dbReference type="Proteomes" id="UP000004703">
    <property type="component" value="Chromosome"/>
</dbReference>
<dbReference type="RefSeq" id="WP_008197463.1">
    <property type="nucleotide sequence ID" value="NZ_CM011002.1"/>
</dbReference>
<proteinExistence type="predicted"/>
<dbReference type="AlphaFoldDB" id="A0A5E8GSJ5"/>
<comment type="caution">
    <text evidence="1">The sequence shown here is derived from an EMBL/GenBank/DDBJ whole genome shotgun (WGS) entry which is preliminary data.</text>
</comment>
<accession>A0A5E8GSJ5</accession>
<evidence type="ECO:0000313" key="1">
    <source>
        <dbReference type="EMBL" id="EEE42856.1"/>
    </source>
</evidence>
<reference evidence="1 2" key="2">
    <citation type="submission" date="2013-04" db="EMBL/GenBank/DDBJ databases">
        <authorList>
            <person name="Fiebig A."/>
            <person name="Pradella S."/>
            <person name="Wagner-Doebler I."/>
        </authorList>
    </citation>
    <scope>NUCLEOTIDE SEQUENCE [LARGE SCALE GENOMIC DNA]</scope>
    <source>
        <strain evidence="2">DSM 17067 / NCIMB 14079 / DFL-11</strain>
    </source>
</reference>
<sequence length="80" mass="9051">MKVSIGWVARSKPLGGIKGNSKCDIAVYQSHATALRYARGRTLIDPEKPPLWTNYRRETDEEVLAKYDILEAFVEVPDES</sequence>
<gene>
    <name evidence="1" type="ORF">SADFL11_PLAS28</name>
</gene>
<evidence type="ECO:0000313" key="2">
    <source>
        <dbReference type="Proteomes" id="UP000004703"/>
    </source>
</evidence>
<name>A0A5E8GSJ5_ROSAD</name>
<dbReference type="EMBL" id="ACCU02000003">
    <property type="protein sequence ID" value="EEE42856.1"/>
    <property type="molecule type" value="Genomic_DNA"/>
</dbReference>
<reference evidence="1 2" key="1">
    <citation type="submission" date="2008-01" db="EMBL/GenBank/DDBJ databases">
        <authorList>
            <person name="Wagner-Dobler I."/>
            <person name="Ferriera S."/>
            <person name="Johnson J."/>
            <person name="Kravitz S."/>
            <person name="Beeson K."/>
            <person name="Sutton G."/>
            <person name="Rogers Y.-H."/>
            <person name="Friedman R."/>
            <person name="Frazier M."/>
            <person name="Venter J.C."/>
        </authorList>
    </citation>
    <scope>NUCLEOTIDE SEQUENCE [LARGE SCALE GENOMIC DNA]</scope>
    <source>
        <strain evidence="2">DSM 17067 / NCIMB 14079 / DFL-11</strain>
    </source>
</reference>
<protein>
    <submittedName>
        <fullName evidence="1">Uncharacterized protein</fullName>
    </submittedName>
</protein>